<evidence type="ECO:0008006" key="4">
    <source>
        <dbReference type="Google" id="ProtNLM"/>
    </source>
</evidence>
<evidence type="ECO:0000313" key="3">
    <source>
        <dbReference type="Proteomes" id="UP000240971"/>
    </source>
</evidence>
<evidence type="ECO:0000313" key="2">
    <source>
        <dbReference type="EMBL" id="PSL47921.1"/>
    </source>
</evidence>
<feature type="transmembrane region" description="Helical" evidence="1">
    <location>
        <begin position="107"/>
        <end position="130"/>
    </location>
</feature>
<dbReference type="PANTHER" id="PTHR37305">
    <property type="entry name" value="INTEGRAL MEMBRANE PROTEIN-RELATED"/>
    <property type="match status" value="1"/>
</dbReference>
<feature type="transmembrane region" description="Helical" evidence="1">
    <location>
        <begin position="20"/>
        <end position="40"/>
    </location>
</feature>
<name>A0A2P8HNY4_CHINA</name>
<keyword evidence="1" id="KW-0812">Transmembrane</keyword>
<dbReference type="Pfam" id="PF12730">
    <property type="entry name" value="ABC2_membrane_4"/>
    <property type="match status" value="1"/>
</dbReference>
<organism evidence="2 3">
    <name type="scientific">Chitinophaga niastensis</name>
    <dbReference type="NCBI Taxonomy" id="536980"/>
    <lineage>
        <taxon>Bacteria</taxon>
        <taxon>Pseudomonadati</taxon>
        <taxon>Bacteroidota</taxon>
        <taxon>Chitinophagia</taxon>
        <taxon>Chitinophagales</taxon>
        <taxon>Chitinophagaceae</taxon>
        <taxon>Chitinophaga</taxon>
    </lineage>
</organism>
<feature type="transmembrane region" description="Helical" evidence="1">
    <location>
        <begin position="234"/>
        <end position="251"/>
    </location>
</feature>
<comment type="caution">
    <text evidence="2">The sequence shown here is derived from an EMBL/GenBank/DDBJ whole genome shotgun (WGS) entry which is preliminary data.</text>
</comment>
<evidence type="ECO:0000256" key="1">
    <source>
        <dbReference type="SAM" id="Phobius"/>
    </source>
</evidence>
<sequence>MNRSFLLNTSAEFLKCRKTVVIWLTILVAALLPPLNYFMLMEHRERFIQMMKRDPWDLIFMINLDNAATVTLPVFCILLSATIASIEIRNNTWKQVYSQPRSHADIYFSKFIVVQYYLLLYFICSFISSLTEGFLLHAMDAAFPLYWQNIHWQLLLTHFLRIYIGALALSTLQYWLSIHLRNFIVPVFIGLGLLAAGSVVNMLGYGLYYPYVYPRIMLAINIVGNRYNHAEGTAFTYCLGGFLLLLMPGFVPRRKII</sequence>
<reference evidence="2 3" key="1">
    <citation type="submission" date="2018-03" db="EMBL/GenBank/DDBJ databases">
        <title>Genomic Encyclopedia of Archaeal and Bacterial Type Strains, Phase II (KMG-II): from individual species to whole genera.</title>
        <authorList>
            <person name="Goeker M."/>
        </authorList>
    </citation>
    <scope>NUCLEOTIDE SEQUENCE [LARGE SCALE GENOMIC DNA]</scope>
    <source>
        <strain evidence="2 3">DSM 24859</strain>
    </source>
</reference>
<dbReference type="Proteomes" id="UP000240971">
    <property type="component" value="Unassembled WGS sequence"/>
</dbReference>
<feature type="transmembrane region" description="Helical" evidence="1">
    <location>
        <begin position="183"/>
        <end position="208"/>
    </location>
</feature>
<dbReference type="CDD" id="cd21809">
    <property type="entry name" value="ABC-2_lan_permease-like"/>
    <property type="match status" value="1"/>
</dbReference>
<keyword evidence="1" id="KW-0472">Membrane</keyword>
<dbReference type="RefSeq" id="WP_106528340.1">
    <property type="nucleotide sequence ID" value="NZ_PYAW01000002.1"/>
</dbReference>
<dbReference type="OrthoDB" id="5946463at2"/>
<dbReference type="PANTHER" id="PTHR37305:SF1">
    <property type="entry name" value="MEMBRANE PROTEIN"/>
    <property type="match status" value="1"/>
</dbReference>
<feature type="transmembrane region" description="Helical" evidence="1">
    <location>
        <begin position="150"/>
        <end position="176"/>
    </location>
</feature>
<gene>
    <name evidence="2" type="ORF">CLV51_102781</name>
</gene>
<dbReference type="AlphaFoldDB" id="A0A2P8HNY4"/>
<proteinExistence type="predicted"/>
<dbReference type="EMBL" id="PYAW01000002">
    <property type="protein sequence ID" value="PSL47921.1"/>
    <property type="molecule type" value="Genomic_DNA"/>
</dbReference>
<keyword evidence="1" id="KW-1133">Transmembrane helix</keyword>
<protein>
    <recommendedName>
        <fullName evidence="4">ABC-2 family transporter</fullName>
    </recommendedName>
</protein>
<feature type="transmembrane region" description="Helical" evidence="1">
    <location>
        <begin position="60"/>
        <end position="86"/>
    </location>
</feature>
<keyword evidence="3" id="KW-1185">Reference proteome</keyword>
<accession>A0A2P8HNY4</accession>